<dbReference type="CDD" id="cd03801">
    <property type="entry name" value="GT4_PimA-like"/>
    <property type="match status" value="1"/>
</dbReference>
<comment type="caution">
    <text evidence="2">The sequence shown here is derived from an EMBL/GenBank/DDBJ whole genome shotgun (WGS) entry which is preliminary data.</text>
</comment>
<dbReference type="Gene3D" id="3.40.50.2000">
    <property type="entry name" value="Glycogen Phosphorylase B"/>
    <property type="match status" value="1"/>
</dbReference>
<dbReference type="AlphaFoldDB" id="A0A176TCB6"/>
<organism evidence="2 3">
    <name type="scientific">Polaribacter atrinae</name>
    <dbReference type="NCBI Taxonomy" id="1333662"/>
    <lineage>
        <taxon>Bacteria</taxon>
        <taxon>Pseudomonadati</taxon>
        <taxon>Bacteroidota</taxon>
        <taxon>Flavobacteriia</taxon>
        <taxon>Flavobacteriales</taxon>
        <taxon>Flavobacteriaceae</taxon>
    </lineage>
</organism>
<name>A0A176TCB6_9FLAO</name>
<dbReference type="GO" id="GO:0009103">
    <property type="term" value="P:lipopolysaccharide biosynthetic process"/>
    <property type="evidence" value="ECO:0007669"/>
    <property type="project" value="TreeGrafter"/>
</dbReference>
<dbReference type="STRING" id="1333662.LPB303_07210"/>
<gene>
    <name evidence="2" type="ORF">LPB303_07210</name>
</gene>
<evidence type="ECO:0000313" key="2">
    <source>
        <dbReference type="EMBL" id="OAD45527.1"/>
    </source>
</evidence>
<keyword evidence="3" id="KW-1185">Reference proteome</keyword>
<evidence type="ECO:0000256" key="1">
    <source>
        <dbReference type="ARBA" id="ARBA00022679"/>
    </source>
</evidence>
<dbReference type="RefSeq" id="WP_068449273.1">
    <property type="nucleotide sequence ID" value="NZ_CP150660.1"/>
</dbReference>
<reference evidence="2 3" key="1">
    <citation type="submission" date="2016-02" db="EMBL/GenBank/DDBJ databases">
        <title>Draft genome sequence of Polaribacter atrinae KACC17473.</title>
        <authorList>
            <person name="Shin S.-K."/>
            <person name="Yi H."/>
        </authorList>
    </citation>
    <scope>NUCLEOTIDE SEQUENCE [LARGE SCALE GENOMIC DNA]</scope>
    <source>
        <strain evidence="2 3">KACC 17473</strain>
    </source>
</reference>
<dbReference type="SUPFAM" id="SSF53756">
    <property type="entry name" value="UDP-Glycosyltransferase/glycogen phosphorylase"/>
    <property type="match status" value="1"/>
</dbReference>
<dbReference type="PANTHER" id="PTHR46401:SF2">
    <property type="entry name" value="GLYCOSYLTRANSFERASE WBBK-RELATED"/>
    <property type="match status" value="1"/>
</dbReference>
<dbReference type="EMBL" id="LVWE01000028">
    <property type="protein sequence ID" value="OAD45527.1"/>
    <property type="molecule type" value="Genomic_DNA"/>
</dbReference>
<protein>
    <submittedName>
        <fullName evidence="2">Glycosyltransferase</fullName>
    </submittedName>
</protein>
<keyword evidence="1 2" id="KW-0808">Transferase</keyword>
<dbReference type="Pfam" id="PF13692">
    <property type="entry name" value="Glyco_trans_1_4"/>
    <property type="match status" value="1"/>
</dbReference>
<evidence type="ECO:0000313" key="3">
    <source>
        <dbReference type="Proteomes" id="UP000076923"/>
    </source>
</evidence>
<dbReference type="Proteomes" id="UP000076923">
    <property type="component" value="Unassembled WGS sequence"/>
</dbReference>
<dbReference type="PANTHER" id="PTHR46401">
    <property type="entry name" value="GLYCOSYLTRANSFERASE WBBK-RELATED"/>
    <property type="match status" value="1"/>
</dbReference>
<proteinExistence type="predicted"/>
<dbReference type="GO" id="GO:0016757">
    <property type="term" value="F:glycosyltransferase activity"/>
    <property type="evidence" value="ECO:0007669"/>
    <property type="project" value="TreeGrafter"/>
</dbReference>
<accession>A0A176TCB6</accession>
<sequence>MKNNLKELTIQNVLIIGYVWVEPNSSAAGSRMMQLIEQFLKHNFKITFASPAQKSEKATSLNSLGIDEVSIELNNASFDDFIKELQPTIVMFDRFMMEEQFGWRVAENCPNAIRILDTEDLHFLRKTRHQQLKKGEVFTTEALLKSADAKREIASILRCDISLIISSFEMDLLKSVFKIDEKILYYLPFLLDRIDENQQEKWKSFNERANFVFIGNFFHKPNVDAVLTLKTEIWSEIREQLPKAEVHIYGAYANQQINQLHNKKEGFIVKGFAEDAKEVVRNARVVLAPLRFGAGIKGKLTEAMICGSPSVTSTIGAEGMYDNLTWNGFVVNDFTEFSTKSIQLYTDENLWENSQKSGVEIINNIYDKEKLGVLFVNQIKEIQENLEQHRIHNFLGNLLQHQTLQATKYMSKWIEAKNSIQ</sequence>